<proteinExistence type="predicted"/>
<keyword evidence="3 5" id="KW-0732">Signal</keyword>
<name>A0AAD9I551_9PEZI</name>
<feature type="signal peptide" evidence="5">
    <location>
        <begin position="1"/>
        <end position="23"/>
    </location>
</feature>
<sequence length="193" mass="20864">MPSHAGTLLALLPLLAAGNPVTARDTTSCATLSQSDLFEWQVTAFHYHAQYTYSSPAHPNDQGFLSFNALNPALAWPTSCNVSTAEITDFLEGKHVFLCEPQAEDVKHGAGSTVFTFDQPGGLLSFNQTWTCPDATPATSYTGSASAQVRLTCKEETTYQNAHWAPGQVYEVQKVECTPVKFSVKPYAVKGQA</sequence>
<organism evidence="7 8">
    <name type="scientific">Phyllachora maydis</name>
    <dbReference type="NCBI Taxonomy" id="1825666"/>
    <lineage>
        <taxon>Eukaryota</taxon>
        <taxon>Fungi</taxon>
        <taxon>Dikarya</taxon>
        <taxon>Ascomycota</taxon>
        <taxon>Pezizomycotina</taxon>
        <taxon>Sordariomycetes</taxon>
        <taxon>Sordariomycetidae</taxon>
        <taxon>Phyllachorales</taxon>
        <taxon>Phyllachoraceae</taxon>
        <taxon>Phyllachora</taxon>
    </lineage>
</organism>
<dbReference type="GO" id="GO:0005576">
    <property type="term" value="C:extracellular region"/>
    <property type="evidence" value="ECO:0007669"/>
    <property type="project" value="UniProtKB-SubCell"/>
</dbReference>
<evidence type="ECO:0000256" key="5">
    <source>
        <dbReference type="SAM" id="SignalP"/>
    </source>
</evidence>
<evidence type="ECO:0000313" key="8">
    <source>
        <dbReference type="Proteomes" id="UP001217918"/>
    </source>
</evidence>
<evidence type="ECO:0000313" key="7">
    <source>
        <dbReference type="EMBL" id="KAK2071186.1"/>
    </source>
</evidence>
<gene>
    <name evidence="7" type="ORF">P8C59_005629</name>
</gene>
<feature type="chain" id="PRO_5042254016" description="AA1-like domain-containing protein" evidence="5">
    <location>
        <begin position="24"/>
        <end position="193"/>
    </location>
</feature>
<comment type="subcellular location">
    <subcellularLocation>
        <location evidence="1">Secreted</location>
    </subcellularLocation>
</comment>
<comment type="caution">
    <text evidence="7">The sequence shown here is derived from an EMBL/GenBank/DDBJ whole genome shotgun (WGS) entry which is preliminary data.</text>
</comment>
<dbReference type="EMBL" id="JAQQPM010000004">
    <property type="protein sequence ID" value="KAK2071186.1"/>
    <property type="molecule type" value="Genomic_DNA"/>
</dbReference>
<dbReference type="Pfam" id="PF16541">
    <property type="entry name" value="AltA1"/>
    <property type="match status" value="1"/>
</dbReference>
<dbReference type="InterPro" id="IPR032382">
    <property type="entry name" value="AltA1"/>
</dbReference>
<reference evidence="7" key="1">
    <citation type="journal article" date="2023" name="Mol. Plant Microbe Interact.">
        <title>Elucidating the Obligate Nature and Biological Capacity of an Invasive Fungal Corn Pathogen.</title>
        <authorList>
            <person name="MacCready J.S."/>
            <person name="Roggenkamp E.M."/>
            <person name="Gdanetz K."/>
            <person name="Chilvers M.I."/>
        </authorList>
    </citation>
    <scope>NUCLEOTIDE SEQUENCE</scope>
    <source>
        <strain evidence="7">PM02</strain>
    </source>
</reference>
<keyword evidence="4" id="KW-1015">Disulfide bond</keyword>
<evidence type="ECO:0000259" key="6">
    <source>
        <dbReference type="Pfam" id="PF16541"/>
    </source>
</evidence>
<protein>
    <recommendedName>
        <fullName evidence="6">AA1-like domain-containing protein</fullName>
    </recommendedName>
</protein>
<dbReference type="AlphaFoldDB" id="A0AAD9I551"/>
<accession>A0AAD9I551</accession>
<dbReference type="Proteomes" id="UP001217918">
    <property type="component" value="Unassembled WGS sequence"/>
</dbReference>
<keyword evidence="8" id="KW-1185">Reference proteome</keyword>
<keyword evidence="2" id="KW-0964">Secreted</keyword>
<evidence type="ECO:0000256" key="4">
    <source>
        <dbReference type="ARBA" id="ARBA00023157"/>
    </source>
</evidence>
<evidence type="ECO:0000256" key="1">
    <source>
        <dbReference type="ARBA" id="ARBA00004613"/>
    </source>
</evidence>
<evidence type="ECO:0000256" key="3">
    <source>
        <dbReference type="ARBA" id="ARBA00022729"/>
    </source>
</evidence>
<feature type="domain" description="AA1-like" evidence="6">
    <location>
        <begin position="47"/>
        <end position="177"/>
    </location>
</feature>
<evidence type="ECO:0000256" key="2">
    <source>
        <dbReference type="ARBA" id="ARBA00022525"/>
    </source>
</evidence>